<evidence type="ECO:0000256" key="1">
    <source>
        <dbReference type="SAM" id="MobiDB-lite"/>
    </source>
</evidence>
<proteinExistence type="predicted"/>
<keyword evidence="3" id="KW-1185">Reference proteome</keyword>
<dbReference type="Proteomes" id="UP000005019">
    <property type="component" value="Unassembled WGS sequence"/>
</dbReference>
<comment type="caution">
    <text evidence="2">The sequence shown here is derived from an EMBL/GenBank/DDBJ whole genome shotgun (WGS) entry which is preliminary data.</text>
</comment>
<protein>
    <submittedName>
        <fullName evidence="2">Uncharacterized protein</fullName>
    </submittedName>
</protein>
<dbReference type="EMBL" id="AFHG01000057">
    <property type="protein sequence ID" value="EGK70283.1"/>
    <property type="molecule type" value="Genomic_DNA"/>
</dbReference>
<organism evidence="2 3">
    <name type="scientific">Methyloversatilis universalis (strain ATCC BAA-1314 / DSM 25237 / JCM 13912 / CCUG 52030 / FAM5)</name>
    <dbReference type="NCBI Taxonomy" id="1000565"/>
    <lineage>
        <taxon>Bacteria</taxon>
        <taxon>Pseudomonadati</taxon>
        <taxon>Pseudomonadota</taxon>
        <taxon>Betaproteobacteria</taxon>
        <taxon>Nitrosomonadales</taxon>
        <taxon>Sterolibacteriaceae</taxon>
        <taxon>Methyloversatilis</taxon>
    </lineage>
</organism>
<feature type="region of interest" description="Disordered" evidence="1">
    <location>
        <begin position="32"/>
        <end position="72"/>
    </location>
</feature>
<name>F5RG91_METUF</name>
<gene>
    <name evidence="2" type="ORF">METUNv1_03187</name>
</gene>
<evidence type="ECO:0000313" key="3">
    <source>
        <dbReference type="Proteomes" id="UP000005019"/>
    </source>
</evidence>
<evidence type="ECO:0000313" key="2">
    <source>
        <dbReference type="EMBL" id="EGK70283.1"/>
    </source>
</evidence>
<reference evidence="2 3" key="1">
    <citation type="journal article" date="2011" name="J. Bacteriol.">
        <title>Genome sequence of Methyloversatilis universalis FAM5T, a methylotrophic representative of the order Rhodocyclales.</title>
        <authorList>
            <person name="Kittichotirat W."/>
            <person name="Good N.M."/>
            <person name="Hall R."/>
            <person name="Bringel F."/>
            <person name="Lajus A."/>
            <person name="Medigue C."/>
            <person name="Smalley N.E."/>
            <person name="Beck D."/>
            <person name="Bumgarner R."/>
            <person name="Vuilleumier S."/>
            <person name="Kalyuzhnaya M.G."/>
        </authorList>
    </citation>
    <scope>NUCLEOTIDE SEQUENCE [LARGE SCALE GENOMIC DNA]</scope>
    <source>
        <strain evidence="3">ATCC BAA-1314 / JCM 13912 / FAM5</strain>
    </source>
</reference>
<dbReference type="AlphaFoldDB" id="F5RG91"/>
<accession>F5RG91</accession>
<sequence>MPRFKTPDYGLKLIPVDFAQQVLPGTFERARPSGRHLCRPDRTAPPLRCNTSRQRHRIRASGGITGGATTSA</sequence>
<dbReference type="STRING" id="1000565.METUNv1_03187"/>